<dbReference type="Proteomes" id="UP001295794">
    <property type="component" value="Unassembled WGS sequence"/>
</dbReference>
<dbReference type="EMBL" id="CAVNYO010000167">
    <property type="protein sequence ID" value="CAK5270455.1"/>
    <property type="molecule type" value="Genomic_DNA"/>
</dbReference>
<sequence>MPSLIKRGHISSFIHPQLCIGRYFQQNHNDGYIWQLCPSVVSCSCGSGMTSSEFKSATSTILLTCSK</sequence>
<comment type="caution">
    <text evidence="2">The sequence shown here is derived from an EMBL/GenBank/DDBJ whole genome shotgun (WGS) entry which is preliminary data.</text>
</comment>
<dbReference type="AlphaFoldDB" id="A0AAD2K7V4"/>
<accession>A0AAD2K7V4</accession>
<evidence type="ECO:0000313" key="3">
    <source>
        <dbReference type="Proteomes" id="UP001295794"/>
    </source>
</evidence>
<dbReference type="EMBL" id="CAVNYO010000478">
    <property type="protein sequence ID" value="CAK5284050.1"/>
    <property type="molecule type" value="Genomic_DNA"/>
</dbReference>
<evidence type="ECO:0000313" key="1">
    <source>
        <dbReference type="EMBL" id="CAK5270455.1"/>
    </source>
</evidence>
<organism evidence="2 3">
    <name type="scientific">Mycena citricolor</name>
    <dbReference type="NCBI Taxonomy" id="2018698"/>
    <lineage>
        <taxon>Eukaryota</taxon>
        <taxon>Fungi</taxon>
        <taxon>Dikarya</taxon>
        <taxon>Basidiomycota</taxon>
        <taxon>Agaricomycotina</taxon>
        <taxon>Agaricomycetes</taxon>
        <taxon>Agaricomycetidae</taxon>
        <taxon>Agaricales</taxon>
        <taxon>Marasmiineae</taxon>
        <taxon>Mycenaceae</taxon>
        <taxon>Mycena</taxon>
    </lineage>
</organism>
<reference evidence="2" key="1">
    <citation type="submission" date="2023-11" db="EMBL/GenBank/DDBJ databases">
        <authorList>
            <person name="De Vega J J."/>
            <person name="De Vega J J."/>
        </authorList>
    </citation>
    <scope>NUCLEOTIDE SEQUENCE</scope>
</reference>
<keyword evidence="3" id="KW-1185">Reference proteome</keyword>
<name>A0AAD2K7V4_9AGAR</name>
<gene>
    <name evidence="1" type="ORF">MYCIT1_LOCUS14881</name>
    <name evidence="2" type="ORF">MYCIT1_LOCUS37032</name>
</gene>
<protein>
    <submittedName>
        <fullName evidence="2">Uncharacterized protein</fullName>
    </submittedName>
</protein>
<proteinExistence type="predicted"/>
<evidence type="ECO:0000313" key="2">
    <source>
        <dbReference type="EMBL" id="CAK5284050.1"/>
    </source>
</evidence>